<evidence type="ECO:0000256" key="3">
    <source>
        <dbReference type="ARBA" id="ARBA00022989"/>
    </source>
</evidence>
<dbReference type="GO" id="GO:0006890">
    <property type="term" value="P:retrograde vesicle-mediated transport, Golgi to endoplasmic reticulum"/>
    <property type="evidence" value="ECO:0007669"/>
    <property type="project" value="InterPro"/>
</dbReference>
<dbReference type="FunFam" id="1.20.1540.10:FF:000004">
    <property type="entry name" value="Transmembrane protein 115"/>
    <property type="match status" value="1"/>
</dbReference>
<protein>
    <recommendedName>
        <fullName evidence="9">Transmembrane protein</fullName>
    </recommendedName>
</protein>
<sequence>MESNTSYGGFRIPNFTRLSKVIAGILGFFLFIGLVFPSSAEYLTINAAYIVPPYFFLWTFFTAGLFDTKIISGIINIIILLFSGQYLEPIWGSQEFLKFIAVVNFFSGLFTFIFYLFGYILIGNENFLYRTYVCGFSGIILAFSVALKQLIPEQEFQFFFITLRIKYLASLLVLLNILFSLLGIQSRSLPFVLFGFLISWVYLRFYQKKGGVRGDLNESFSFATFFPDPIQQPVKVLSNIVYQILLKIRLCPVGDSSILPTTTSNSNNNLSYNSADIDRRRALAMKALEQRMQQNQQTTQQPKNDDLPIDDTNN</sequence>
<dbReference type="Proteomes" id="UP000695562">
    <property type="component" value="Unassembled WGS sequence"/>
</dbReference>
<gene>
    <name evidence="7" type="ORF">CYY_007753</name>
</gene>
<keyword evidence="8" id="KW-1185">Reference proteome</keyword>
<evidence type="ECO:0008006" key="9">
    <source>
        <dbReference type="Google" id="ProtNLM"/>
    </source>
</evidence>
<proteinExistence type="predicted"/>
<evidence type="ECO:0000256" key="5">
    <source>
        <dbReference type="SAM" id="MobiDB-lite"/>
    </source>
</evidence>
<evidence type="ECO:0000256" key="2">
    <source>
        <dbReference type="ARBA" id="ARBA00022692"/>
    </source>
</evidence>
<name>A0A8J4PP77_9MYCE</name>
<keyword evidence="4 6" id="KW-0472">Membrane</keyword>
<dbReference type="OrthoDB" id="73612at2759"/>
<dbReference type="Pfam" id="PF08551">
    <property type="entry name" value="DUF1751"/>
    <property type="match status" value="1"/>
</dbReference>
<dbReference type="SUPFAM" id="SSF144091">
    <property type="entry name" value="Rhomboid-like"/>
    <property type="match status" value="1"/>
</dbReference>
<keyword evidence="2 6" id="KW-0812">Transmembrane</keyword>
<feature type="transmembrane region" description="Helical" evidence="6">
    <location>
        <begin position="21"/>
        <end position="43"/>
    </location>
</feature>
<dbReference type="InterPro" id="IPR035952">
    <property type="entry name" value="Rhomboid-like_sf"/>
</dbReference>
<evidence type="ECO:0000313" key="8">
    <source>
        <dbReference type="Proteomes" id="UP000695562"/>
    </source>
</evidence>
<feature type="transmembrane region" description="Helical" evidence="6">
    <location>
        <begin position="159"/>
        <end position="182"/>
    </location>
</feature>
<organism evidence="7 8">
    <name type="scientific">Polysphondylium violaceum</name>
    <dbReference type="NCBI Taxonomy" id="133409"/>
    <lineage>
        <taxon>Eukaryota</taxon>
        <taxon>Amoebozoa</taxon>
        <taxon>Evosea</taxon>
        <taxon>Eumycetozoa</taxon>
        <taxon>Dictyostelia</taxon>
        <taxon>Dictyosteliales</taxon>
        <taxon>Dictyosteliaceae</taxon>
        <taxon>Polysphondylium</taxon>
    </lineage>
</organism>
<dbReference type="EMBL" id="AJWJ01000431">
    <property type="protein sequence ID" value="KAF2070929.1"/>
    <property type="molecule type" value="Genomic_DNA"/>
</dbReference>
<evidence type="ECO:0000256" key="1">
    <source>
        <dbReference type="ARBA" id="ARBA00004141"/>
    </source>
</evidence>
<evidence type="ECO:0000256" key="4">
    <source>
        <dbReference type="ARBA" id="ARBA00023136"/>
    </source>
</evidence>
<accession>A0A8J4PP77</accession>
<comment type="caution">
    <text evidence="7">The sequence shown here is derived from an EMBL/GenBank/DDBJ whole genome shotgun (WGS) entry which is preliminary data.</text>
</comment>
<reference evidence="7" key="1">
    <citation type="submission" date="2020-01" db="EMBL/GenBank/DDBJ databases">
        <title>Development of genomics and gene disruption for Polysphondylium violaceum indicates a role for the polyketide synthase stlB in stalk morphogenesis.</title>
        <authorList>
            <person name="Narita B."/>
            <person name="Kawabe Y."/>
            <person name="Kin K."/>
            <person name="Saito T."/>
            <person name="Gibbs R."/>
            <person name="Kuspa A."/>
            <person name="Muzny D."/>
            <person name="Queller D."/>
            <person name="Richards S."/>
            <person name="Strassman J."/>
            <person name="Sucgang R."/>
            <person name="Worley K."/>
            <person name="Schaap P."/>
        </authorList>
    </citation>
    <scope>NUCLEOTIDE SEQUENCE</scope>
    <source>
        <strain evidence="7">QSvi11</strain>
    </source>
</reference>
<evidence type="ECO:0000256" key="6">
    <source>
        <dbReference type="SAM" id="Phobius"/>
    </source>
</evidence>
<dbReference type="SMART" id="SM01160">
    <property type="entry name" value="DUF1751"/>
    <property type="match status" value="1"/>
</dbReference>
<dbReference type="Gene3D" id="1.20.1540.10">
    <property type="entry name" value="Rhomboid-like"/>
    <property type="match status" value="1"/>
</dbReference>
<dbReference type="PANTHER" id="PTHR13377">
    <property type="entry name" value="PLACENTAL PROTEIN 6"/>
    <property type="match status" value="1"/>
</dbReference>
<dbReference type="AlphaFoldDB" id="A0A8J4PP77"/>
<feature type="transmembrane region" description="Helical" evidence="6">
    <location>
        <begin position="55"/>
        <end position="84"/>
    </location>
</feature>
<keyword evidence="3 6" id="KW-1133">Transmembrane helix</keyword>
<feature type="transmembrane region" description="Helical" evidence="6">
    <location>
        <begin position="96"/>
        <end position="121"/>
    </location>
</feature>
<dbReference type="GO" id="GO:0016020">
    <property type="term" value="C:membrane"/>
    <property type="evidence" value="ECO:0007669"/>
    <property type="project" value="UniProtKB-SubCell"/>
</dbReference>
<feature type="region of interest" description="Disordered" evidence="5">
    <location>
        <begin position="290"/>
        <end position="314"/>
    </location>
</feature>
<feature type="transmembrane region" description="Helical" evidence="6">
    <location>
        <begin position="188"/>
        <end position="206"/>
    </location>
</feature>
<feature type="transmembrane region" description="Helical" evidence="6">
    <location>
        <begin position="127"/>
        <end position="147"/>
    </location>
</feature>
<dbReference type="PANTHER" id="PTHR13377:SF3">
    <property type="entry name" value="TRANSMEMBRANE PROTEIN 115"/>
    <property type="match status" value="1"/>
</dbReference>
<dbReference type="GO" id="GO:0005794">
    <property type="term" value="C:Golgi apparatus"/>
    <property type="evidence" value="ECO:0007669"/>
    <property type="project" value="TreeGrafter"/>
</dbReference>
<evidence type="ECO:0000313" key="7">
    <source>
        <dbReference type="EMBL" id="KAF2070929.1"/>
    </source>
</evidence>
<comment type="subcellular location">
    <subcellularLocation>
        <location evidence="1">Membrane</location>
        <topology evidence="1">Multi-pass membrane protein</topology>
    </subcellularLocation>
</comment>
<dbReference type="InterPro" id="IPR013861">
    <property type="entry name" value="TMEM115/Pdh1/Rbl19"/>
</dbReference>